<proteinExistence type="inferred from homology"/>
<feature type="transmembrane region" description="Helical" evidence="8">
    <location>
        <begin position="173"/>
        <end position="194"/>
    </location>
</feature>
<dbReference type="Proteomes" id="UP000199071">
    <property type="component" value="Unassembled WGS sequence"/>
</dbReference>
<accession>A0A1G6A179</accession>
<feature type="transmembrane region" description="Helical" evidence="8">
    <location>
        <begin position="303"/>
        <end position="326"/>
    </location>
</feature>
<comment type="subcellular location">
    <subcellularLocation>
        <location evidence="1">Cell membrane</location>
        <topology evidence="1">Multi-pass membrane protein</topology>
    </subcellularLocation>
</comment>
<sequence>MTDTAAVGARPPGLLPGRFGLAIACTAGIAVVAALVSLGVGPVGIAPDRVLAMLFGGVQGDTATDLRDAVILFDIRLPRTALAALVGSATAVAGAVMQGLLRNPLGDPGVIGVSAGAALAAALWIVFGASLAATLGGWAELGLPLSAFLGGLAMTGILQLVATRDGHTSVVTVLLAGIALTGFTGAMTGLLVFVSSDQQLRDFTFWMLGSLGGATWDKVMLVLPFAAALVLGAPALARGLDTLALGEADAAYAGIAVERTKRLAVLAVAVGVGGAVAVSGVIAFFGLTVPHLVRLSLGPSHRLLLPVSALAGAALLTVADVFARTVAAPAELPLGIVTSAVGAPMMLWLLMRRLRITG</sequence>
<keyword evidence="7 8" id="KW-0472">Membrane</keyword>
<dbReference type="GO" id="GO:0005886">
    <property type="term" value="C:plasma membrane"/>
    <property type="evidence" value="ECO:0007669"/>
    <property type="project" value="UniProtKB-SubCell"/>
</dbReference>
<evidence type="ECO:0000256" key="4">
    <source>
        <dbReference type="ARBA" id="ARBA00022475"/>
    </source>
</evidence>
<feature type="transmembrane region" description="Helical" evidence="8">
    <location>
        <begin position="81"/>
        <end position="101"/>
    </location>
</feature>
<evidence type="ECO:0000313" key="10">
    <source>
        <dbReference type="Proteomes" id="UP000199071"/>
    </source>
</evidence>
<feature type="transmembrane region" description="Helical" evidence="8">
    <location>
        <begin position="141"/>
        <end position="161"/>
    </location>
</feature>
<name>A0A1G6A179_9HYPH</name>
<dbReference type="RefSeq" id="WP_090874213.1">
    <property type="nucleotide sequence ID" value="NZ_FMXQ01000001.1"/>
</dbReference>
<keyword evidence="5 8" id="KW-0812">Transmembrane</keyword>
<dbReference type="OrthoDB" id="9811975at2"/>
<dbReference type="FunFam" id="1.10.3470.10:FF:000001">
    <property type="entry name" value="Vitamin B12 ABC transporter permease BtuC"/>
    <property type="match status" value="1"/>
</dbReference>
<dbReference type="CDD" id="cd06550">
    <property type="entry name" value="TM_ABC_iron-siderophores_like"/>
    <property type="match status" value="1"/>
</dbReference>
<feature type="transmembrane region" description="Helical" evidence="8">
    <location>
        <begin position="20"/>
        <end position="45"/>
    </location>
</feature>
<dbReference type="EMBL" id="FMXQ01000001">
    <property type="protein sequence ID" value="SDB02228.1"/>
    <property type="molecule type" value="Genomic_DNA"/>
</dbReference>
<dbReference type="PANTHER" id="PTHR30472">
    <property type="entry name" value="FERRIC ENTEROBACTIN TRANSPORT SYSTEM PERMEASE PROTEIN"/>
    <property type="match status" value="1"/>
</dbReference>
<dbReference type="PANTHER" id="PTHR30472:SF25">
    <property type="entry name" value="ABC TRANSPORTER PERMEASE PROTEIN MJ0876-RELATED"/>
    <property type="match status" value="1"/>
</dbReference>
<feature type="transmembrane region" description="Helical" evidence="8">
    <location>
        <begin position="263"/>
        <end position="291"/>
    </location>
</feature>
<evidence type="ECO:0000256" key="7">
    <source>
        <dbReference type="ARBA" id="ARBA00023136"/>
    </source>
</evidence>
<evidence type="ECO:0000256" key="1">
    <source>
        <dbReference type="ARBA" id="ARBA00004651"/>
    </source>
</evidence>
<organism evidence="9 10">
    <name type="scientific">Bauldia litoralis</name>
    <dbReference type="NCBI Taxonomy" id="665467"/>
    <lineage>
        <taxon>Bacteria</taxon>
        <taxon>Pseudomonadati</taxon>
        <taxon>Pseudomonadota</taxon>
        <taxon>Alphaproteobacteria</taxon>
        <taxon>Hyphomicrobiales</taxon>
        <taxon>Kaistiaceae</taxon>
        <taxon>Bauldia</taxon>
    </lineage>
</organism>
<protein>
    <submittedName>
        <fullName evidence="9">Iron complex transport system permease protein</fullName>
    </submittedName>
</protein>
<evidence type="ECO:0000256" key="5">
    <source>
        <dbReference type="ARBA" id="ARBA00022692"/>
    </source>
</evidence>
<dbReference type="Pfam" id="PF01032">
    <property type="entry name" value="FecCD"/>
    <property type="match status" value="1"/>
</dbReference>
<dbReference type="Gene3D" id="1.10.3470.10">
    <property type="entry name" value="ABC transporter involved in vitamin B12 uptake, BtuC"/>
    <property type="match status" value="1"/>
</dbReference>
<feature type="transmembrane region" description="Helical" evidence="8">
    <location>
        <begin position="215"/>
        <end position="237"/>
    </location>
</feature>
<keyword evidence="10" id="KW-1185">Reference proteome</keyword>
<evidence type="ECO:0000256" key="6">
    <source>
        <dbReference type="ARBA" id="ARBA00022989"/>
    </source>
</evidence>
<feature type="transmembrane region" description="Helical" evidence="8">
    <location>
        <begin position="332"/>
        <end position="351"/>
    </location>
</feature>
<gene>
    <name evidence="9" type="ORF">SAMN02982931_00042</name>
</gene>
<reference evidence="9 10" key="1">
    <citation type="submission" date="2016-10" db="EMBL/GenBank/DDBJ databases">
        <authorList>
            <person name="de Groot N.N."/>
        </authorList>
    </citation>
    <scope>NUCLEOTIDE SEQUENCE [LARGE SCALE GENOMIC DNA]</scope>
    <source>
        <strain evidence="9 10">ATCC 35022</strain>
    </source>
</reference>
<evidence type="ECO:0000313" key="9">
    <source>
        <dbReference type="EMBL" id="SDB02228.1"/>
    </source>
</evidence>
<dbReference type="AlphaFoldDB" id="A0A1G6A179"/>
<feature type="transmembrane region" description="Helical" evidence="8">
    <location>
        <begin position="113"/>
        <end position="134"/>
    </location>
</feature>
<keyword evidence="4" id="KW-1003">Cell membrane</keyword>
<dbReference type="GO" id="GO:0022857">
    <property type="term" value="F:transmembrane transporter activity"/>
    <property type="evidence" value="ECO:0007669"/>
    <property type="project" value="InterPro"/>
</dbReference>
<evidence type="ECO:0000256" key="3">
    <source>
        <dbReference type="ARBA" id="ARBA00022448"/>
    </source>
</evidence>
<dbReference type="STRING" id="665467.SAMN02982931_00042"/>
<dbReference type="InterPro" id="IPR000522">
    <property type="entry name" value="ABC_transptr_permease_BtuC"/>
</dbReference>
<comment type="similarity">
    <text evidence="2">Belongs to the binding-protein-dependent transport system permease family. FecCD subfamily.</text>
</comment>
<keyword evidence="6 8" id="KW-1133">Transmembrane helix</keyword>
<evidence type="ECO:0000256" key="8">
    <source>
        <dbReference type="SAM" id="Phobius"/>
    </source>
</evidence>
<dbReference type="InterPro" id="IPR037294">
    <property type="entry name" value="ABC_BtuC-like"/>
</dbReference>
<dbReference type="GO" id="GO:0033214">
    <property type="term" value="P:siderophore-iron import into cell"/>
    <property type="evidence" value="ECO:0007669"/>
    <property type="project" value="TreeGrafter"/>
</dbReference>
<evidence type="ECO:0000256" key="2">
    <source>
        <dbReference type="ARBA" id="ARBA00007935"/>
    </source>
</evidence>
<dbReference type="SUPFAM" id="SSF81345">
    <property type="entry name" value="ABC transporter involved in vitamin B12 uptake, BtuC"/>
    <property type="match status" value="1"/>
</dbReference>
<keyword evidence="3" id="KW-0813">Transport</keyword>